<sequence>MTTQYLIVADDFTGANDTGIQMKKRGINVDVLLSPAFHSSSIVLDTESRNLNANDSYYKVFKMVSEVCALSKFDIIYKKVDSTLRGNIAHEIRAIADVYHPDLIVFAPAFPKMNRITKNGKQYLNDEPLMNTELTKDPLSPIKTDNLAEILNQAFKESVRYHEVSELDNNCFNISDEYLHVIDIVSDKQISDLSKILLKLNKKILYVGSAGLAEGLFNSLYPTDPVLGVVASISQVSIEQINYAESEGINIVKIEPADIFNNETYNKYAEEICLKLSQKKDVILTTCKSKSDYEQTLAFSEENGILFHDAITKVKECLGSIVDIVLKNVSISGLFLTGGDTAVNIVNKIQAAGCCIKQEISPGIVMSTLIHERYGNIKIVTKAGAFGTKKDIVTSINKLKEK</sequence>
<dbReference type="Pfam" id="PF07005">
    <property type="entry name" value="SBD_N"/>
    <property type="match status" value="1"/>
</dbReference>
<accession>A0A242P997</accession>
<evidence type="ECO:0000256" key="4">
    <source>
        <dbReference type="ARBA" id="ARBA00022777"/>
    </source>
</evidence>
<dbReference type="Proteomes" id="UP000194968">
    <property type="component" value="Unassembled WGS sequence"/>
</dbReference>
<dbReference type="EMBL" id="NASK01000082">
    <property type="protein sequence ID" value="OTQ51043.1"/>
    <property type="molecule type" value="Genomic_DNA"/>
</dbReference>
<organism evidence="9 10">
    <name type="scientific">Gilliamella apis</name>
    <dbReference type="NCBI Taxonomy" id="1970738"/>
    <lineage>
        <taxon>Bacteria</taxon>
        <taxon>Pseudomonadati</taxon>
        <taxon>Pseudomonadota</taxon>
        <taxon>Gammaproteobacteria</taxon>
        <taxon>Orbales</taxon>
        <taxon>Orbaceae</taxon>
        <taxon>Gilliamella</taxon>
    </lineage>
</organism>
<dbReference type="Pfam" id="PF17042">
    <property type="entry name" value="NBD_C"/>
    <property type="match status" value="1"/>
</dbReference>
<dbReference type="InterPro" id="IPR037051">
    <property type="entry name" value="4-carb_acid_sugar_kinase_N_sf"/>
</dbReference>
<keyword evidence="2" id="KW-0808">Transferase</keyword>
<keyword evidence="6" id="KW-0119">Carbohydrate metabolism</keyword>
<evidence type="ECO:0000256" key="5">
    <source>
        <dbReference type="ARBA" id="ARBA00022840"/>
    </source>
</evidence>
<gene>
    <name evidence="9" type="ORF">B6D06_03490</name>
</gene>
<evidence type="ECO:0000256" key="2">
    <source>
        <dbReference type="ARBA" id="ARBA00022679"/>
    </source>
</evidence>
<dbReference type="SUPFAM" id="SSF142764">
    <property type="entry name" value="YgbK-like"/>
    <property type="match status" value="1"/>
</dbReference>
<dbReference type="GO" id="GO:0005524">
    <property type="term" value="F:ATP binding"/>
    <property type="evidence" value="ECO:0007669"/>
    <property type="project" value="UniProtKB-KW"/>
</dbReference>
<comment type="similarity">
    <text evidence="1">Belongs to the four-carbon acid sugar kinase family.</text>
</comment>
<feature type="domain" description="Four-carbon acid sugar kinase nucleotide binding" evidence="8">
    <location>
        <begin position="227"/>
        <end position="389"/>
    </location>
</feature>
<dbReference type="Gene3D" id="3.40.980.20">
    <property type="entry name" value="Four-carbon acid sugar kinase, nucleotide binding domain"/>
    <property type="match status" value="1"/>
</dbReference>
<name>A0A242NVW5_9GAMM</name>
<evidence type="ECO:0000256" key="3">
    <source>
        <dbReference type="ARBA" id="ARBA00022741"/>
    </source>
</evidence>
<evidence type="ECO:0000256" key="6">
    <source>
        <dbReference type="ARBA" id="ARBA00023277"/>
    </source>
</evidence>
<keyword evidence="5" id="KW-0067">ATP-binding</keyword>
<accession>A0A242NVW5</accession>
<reference evidence="9 10" key="1">
    <citation type="submission" date="2017-03" db="EMBL/GenBank/DDBJ databases">
        <title>Comparative genomics of honeybee gut symbionts reveal geographically distinct and subgroup specific antibiotic resistance.</title>
        <authorList>
            <person name="Ludvigsen J."/>
            <person name="Porcellato D."/>
            <person name="Labee-Lund T.M."/>
            <person name="Amdam G.V."/>
            <person name="Rudi K."/>
        </authorList>
    </citation>
    <scope>NUCLEOTIDE SEQUENCE [LARGE SCALE GENOMIC DNA]</scope>
    <source>
        <strain evidence="9 10">A-4-12</strain>
    </source>
</reference>
<protein>
    <recommendedName>
        <fullName evidence="11">Four-carbon acid sugar kinase family protein</fullName>
    </recommendedName>
</protein>
<evidence type="ECO:0000259" key="8">
    <source>
        <dbReference type="Pfam" id="PF17042"/>
    </source>
</evidence>
<proteinExistence type="inferred from homology"/>
<dbReference type="InterPro" id="IPR031475">
    <property type="entry name" value="NBD_C"/>
</dbReference>
<feature type="domain" description="Four-carbon acid sugar kinase N-terminal" evidence="7">
    <location>
        <begin position="6"/>
        <end position="216"/>
    </location>
</feature>
<dbReference type="AlphaFoldDB" id="A0A242NVW5"/>
<dbReference type="RefSeq" id="WP_065577996.1">
    <property type="nucleotide sequence ID" value="NZ_LZGI01000005.1"/>
</dbReference>
<evidence type="ECO:0008006" key="11">
    <source>
        <dbReference type="Google" id="ProtNLM"/>
    </source>
</evidence>
<dbReference type="GO" id="GO:0016301">
    <property type="term" value="F:kinase activity"/>
    <property type="evidence" value="ECO:0007669"/>
    <property type="project" value="UniProtKB-KW"/>
</dbReference>
<evidence type="ECO:0000313" key="10">
    <source>
        <dbReference type="Proteomes" id="UP000194968"/>
    </source>
</evidence>
<dbReference type="Gene3D" id="3.40.50.10840">
    <property type="entry name" value="Putative sugar-binding, N-terminal domain"/>
    <property type="match status" value="1"/>
</dbReference>
<dbReference type="InterPro" id="IPR042213">
    <property type="entry name" value="NBD_C_sf"/>
</dbReference>
<keyword evidence="4" id="KW-0418">Kinase</keyword>
<dbReference type="OrthoDB" id="191465at2"/>
<keyword evidence="3" id="KW-0547">Nucleotide-binding</keyword>
<comment type="caution">
    <text evidence="9">The sequence shown here is derived from an EMBL/GenBank/DDBJ whole genome shotgun (WGS) entry which is preliminary data.</text>
</comment>
<dbReference type="InterPro" id="IPR010737">
    <property type="entry name" value="4-carb_acid_sugar_kinase_N"/>
</dbReference>
<evidence type="ECO:0000259" key="7">
    <source>
        <dbReference type="Pfam" id="PF07005"/>
    </source>
</evidence>
<evidence type="ECO:0000256" key="1">
    <source>
        <dbReference type="ARBA" id="ARBA00005715"/>
    </source>
</evidence>
<evidence type="ECO:0000313" key="9">
    <source>
        <dbReference type="EMBL" id="OTQ51043.1"/>
    </source>
</evidence>